<dbReference type="AlphaFoldDB" id="A0A375BXT5"/>
<evidence type="ECO:0000313" key="1">
    <source>
        <dbReference type="EMBL" id="SOY57796.1"/>
    </source>
</evidence>
<name>A0A375BXT5_9BURK</name>
<gene>
    <name evidence="1" type="ORF">CBM2587_B10167</name>
</gene>
<dbReference type="Proteomes" id="UP000256780">
    <property type="component" value="Chromosome CBM2587_b"/>
</dbReference>
<organism evidence="1">
    <name type="scientific">Cupriavidus taiwanensis</name>
    <dbReference type="NCBI Taxonomy" id="164546"/>
    <lineage>
        <taxon>Bacteria</taxon>
        <taxon>Pseudomonadati</taxon>
        <taxon>Pseudomonadota</taxon>
        <taxon>Betaproteobacteria</taxon>
        <taxon>Burkholderiales</taxon>
        <taxon>Burkholderiaceae</taxon>
        <taxon>Cupriavidus</taxon>
    </lineage>
</organism>
<comment type="caution">
    <text evidence="1">The sequence shown here is derived from an EMBL/GenBank/DDBJ whole genome shotgun (WGS) entry which is preliminary data.</text>
</comment>
<accession>A0A375BXT5</accession>
<proteinExistence type="predicted"/>
<reference evidence="1" key="1">
    <citation type="submission" date="2018-01" db="EMBL/GenBank/DDBJ databases">
        <authorList>
            <person name="Clerissi C."/>
        </authorList>
    </citation>
    <scope>NUCLEOTIDE SEQUENCE</scope>
    <source>
        <strain evidence="1">Cupriavidus sp. LMG 19464</strain>
    </source>
</reference>
<sequence length="39" mass="3962">MPNSLLNTGNPALPLIFLSTQPSLQADVGIGGSPVTIAR</sequence>
<protein>
    <submittedName>
        <fullName evidence="1">Uncharacterized protein</fullName>
    </submittedName>
</protein>
<dbReference type="EMBL" id="OFSQ01000029">
    <property type="protein sequence ID" value="SOY57796.1"/>
    <property type="molecule type" value="Genomic_DNA"/>
</dbReference>